<dbReference type="AlphaFoldDB" id="A0A2N5GJV4"/>
<dbReference type="SUPFAM" id="SSF144020">
    <property type="entry name" value="FdhE-like"/>
    <property type="match status" value="1"/>
</dbReference>
<comment type="caution">
    <text evidence="1">The sequence shown here is derived from an EMBL/GenBank/DDBJ whole genome shotgun (WGS) entry which is preliminary data.</text>
</comment>
<protein>
    <submittedName>
        <fullName evidence="1">Formate dehydrogenase accessory protein FdhE</fullName>
    </submittedName>
</protein>
<dbReference type="Proteomes" id="UP000235114">
    <property type="component" value="Unassembled WGS sequence"/>
</dbReference>
<evidence type="ECO:0000313" key="1">
    <source>
        <dbReference type="EMBL" id="PLR81588.1"/>
    </source>
</evidence>
<dbReference type="InterPro" id="IPR024064">
    <property type="entry name" value="FdhE-like_sf"/>
</dbReference>
<reference evidence="1 3" key="1">
    <citation type="submission" date="2017-11" db="EMBL/GenBank/DDBJ databases">
        <title>Comparitive Functional Genomics of Dry Heat Resistant strains isolated from the Viking Spacecraft.</title>
        <authorList>
            <person name="Seuylemezian A."/>
            <person name="Cooper K."/>
            <person name="Vaishampayan P."/>
        </authorList>
    </citation>
    <scope>NUCLEOTIDE SEQUENCE [LARGE SCALE GENOMIC DNA]</scope>
    <source>
        <strain evidence="1 3">M4.6</strain>
    </source>
</reference>
<dbReference type="EMBL" id="PGVD01000070">
    <property type="protein sequence ID" value="PLR90872.1"/>
    <property type="molecule type" value="Genomic_DNA"/>
</dbReference>
<name>A0A2N5GJV4_9BACI</name>
<dbReference type="CDD" id="cd16341">
    <property type="entry name" value="FdhE"/>
    <property type="match status" value="1"/>
</dbReference>
<keyword evidence="4" id="KW-1185">Reference proteome</keyword>
<dbReference type="PANTHER" id="PTHR37689">
    <property type="entry name" value="PROTEIN FDHE"/>
    <property type="match status" value="1"/>
</dbReference>
<sequence length="267" mass="30485">MGKTNVLTADYEQLQTDIITLHEQWLERISENQMIAEPHPAKYEYPVIPGLALSINYQQYKQFIIELLDLLNSKQPQTMEAAKGLPALLTEEMAESWFHQAISMNSFYFEKFSSEYNIPQWLPFFAAEHAVRPYLQKAAAELREQLKLADHSHGCPACGEPARLAVIGKKGKKELTCPRCCYSWEEKKISCAQCGNDDHDQMLILKIEDDESMQIHVCKACNGYTKVVDTKRLLKKDHPAILDLKSIHLDYIAQERGYGVPGSIETH</sequence>
<evidence type="ECO:0000313" key="3">
    <source>
        <dbReference type="Proteomes" id="UP000234951"/>
    </source>
</evidence>
<dbReference type="RefSeq" id="WP_101578125.1">
    <property type="nucleotide sequence ID" value="NZ_PGVA01000033.1"/>
</dbReference>
<dbReference type="PANTHER" id="PTHR37689:SF1">
    <property type="entry name" value="PROTEIN FDHE"/>
    <property type="match status" value="1"/>
</dbReference>
<dbReference type="EMBL" id="PGVA01000033">
    <property type="protein sequence ID" value="PLR81588.1"/>
    <property type="molecule type" value="Genomic_DNA"/>
</dbReference>
<evidence type="ECO:0000313" key="2">
    <source>
        <dbReference type="EMBL" id="PLR90872.1"/>
    </source>
</evidence>
<evidence type="ECO:0000313" key="4">
    <source>
        <dbReference type="Proteomes" id="UP000235114"/>
    </source>
</evidence>
<proteinExistence type="predicted"/>
<dbReference type="Proteomes" id="UP000234951">
    <property type="component" value="Unassembled WGS sequence"/>
</dbReference>
<gene>
    <name evidence="1" type="ORF">CU635_14660</name>
    <name evidence="2" type="ORF">CVD25_19945</name>
</gene>
<dbReference type="Gene3D" id="3.90.1670.10">
    <property type="entry name" value="FdhE-like domain"/>
    <property type="match status" value="1"/>
</dbReference>
<dbReference type="GO" id="GO:0005829">
    <property type="term" value="C:cytosol"/>
    <property type="evidence" value="ECO:0007669"/>
    <property type="project" value="TreeGrafter"/>
</dbReference>
<dbReference type="InterPro" id="IPR006452">
    <property type="entry name" value="Formate_DH_accessory"/>
</dbReference>
<reference evidence="2 4" key="2">
    <citation type="submission" date="2017-12" db="EMBL/GenBank/DDBJ databases">
        <title>Comparative Functional Genomics of Dry Heat Resistant strains isolated from the Viking Spacecraft.</title>
        <authorList>
            <person name="Seuylemezian A."/>
            <person name="Cooper K."/>
            <person name="Vaishampayan P."/>
        </authorList>
    </citation>
    <scope>NUCLEOTIDE SEQUENCE [LARGE SCALE GENOMIC DNA]</scope>
    <source>
        <strain evidence="2 4">ATCC 29669</strain>
    </source>
</reference>
<dbReference type="OrthoDB" id="9811074at2"/>
<accession>A0A2N5GJV4</accession>
<organism evidence="1 3">
    <name type="scientific">Bacillus canaveralius</name>
    <dbReference type="NCBI Taxonomy" id="1403243"/>
    <lineage>
        <taxon>Bacteria</taxon>
        <taxon>Bacillati</taxon>
        <taxon>Bacillota</taxon>
        <taxon>Bacilli</taxon>
        <taxon>Bacillales</taxon>
        <taxon>Bacillaceae</taxon>
        <taxon>Bacillus</taxon>
    </lineage>
</organism>
<dbReference type="GO" id="GO:0051604">
    <property type="term" value="P:protein maturation"/>
    <property type="evidence" value="ECO:0007669"/>
    <property type="project" value="TreeGrafter"/>
</dbReference>
<dbReference type="GO" id="GO:0008199">
    <property type="term" value="F:ferric iron binding"/>
    <property type="evidence" value="ECO:0007669"/>
    <property type="project" value="TreeGrafter"/>
</dbReference>